<evidence type="ECO:0000313" key="1">
    <source>
        <dbReference type="EMBL" id="SDJ86325.1"/>
    </source>
</evidence>
<dbReference type="EMBL" id="FNFO01000001">
    <property type="protein sequence ID" value="SDJ86325.1"/>
    <property type="molecule type" value="Genomic_DNA"/>
</dbReference>
<dbReference type="PANTHER" id="PTHR12993">
    <property type="entry name" value="N-ACETYLGLUCOSAMINYL-PHOSPHATIDYLINOSITOL DE-N-ACETYLASE-RELATED"/>
    <property type="match status" value="1"/>
</dbReference>
<protein>
    <submittedName>
        <fullName evidence="1">N-acetylglucosaminyl deacetylase, LmbE family</fullName>
    </submittedName>
</protein>
<gene>
    <name evidence="1" type="ORF">SAMN05421823_101284</name>
</gene>
<organism evidence="1 2">
    <name type="scientific">Catalinimonas alkaloidigena</name>
    <dbReference type="NCBI Taxonomy" id="1075417"/>
    <lineage>
        <taxon>Bacteria</taxon>
        <taxon>Pseudomonadati</taxon>
        <taxon>Bacteroidota</taxon>
        <taxon>Cytophagia</taxon>
        <taxon>Cytophagales</taxon>
        <taxon>Catalimonadaceae</taxon>
        <taxon>Catalinimonas</taxon>
    </lineage>
</organism>
<dbReference type="Pfam" id="PF02585">
    <property type="entry name" value="PIG-L"/>
    <property type="match status" value="1"/>
</dbReference>
<dbReference type="GO" id="GO:0016811">
    <property type="term" value="F:hydrolase activity, acting on carbon-nitrogen (but not peptide) bonds, in linear amides"/>
    <property type="evidence" value="ECO:0007669"/>
    <property type="project" value="TreeGrafter"/>
</dbReference>
<dbReference type="Proteomes" id="UP000198510">
    <property type="component" value="Unassembled WGS sequence"/>
</dbReference>
<keyword evidence="2" id="KW-1185">Reference proteome</keyword>
<accession>A0A1G8X8Y4</accession>
<dbReference type="OrthoDB" id="9790023at2"/>
<reference evidence="1 2" key="1">
    <citation type="submission" date="2016-10" db="EMBL/GenBank/DDBJ databases">
        <authorList>
            <person name="de Groot N.N."/>
        </authorList>
    </citation>
    <scope>NUCLEOTIDE SEQUENCE [LARGE SCALE GENOMIC DNA]</scope>
    <source>
        <strain evidence="1 2">DSM 25186</strain>
    </source>
</reference>
<dbReference type="STRING" id="1075417.SAMN05421823_101284"/>
<dbReference type="RefSeq" id="WP_089678164.1">
    <property type="nucleotide sequence ID" value="NZ_FNFO01000001.1"/>
</dbReference>
<sequence length="241" mass="27075">MRILYIFPHPDDESFGPAASMYLQLKAGHEVFLYTLTKGGATKVRHELGLSIEAMGEVRYQEMVAVENVLGLTGMRVDDFPDGQLAYMDPRVLEQAIQAHIEALQPQVVVTYPVYGISGFHDHLVAHAVIKRVYLELRDRQVPYLKRLAFLALPDNGESPFMGNNFRIKQSPPGHIDCSMPLSDEARNAMREALNCYKTYQKTIAESQVVEKVGDTNHFEFFGESFDPPVTCMTHGLTDPA</sequence>
<evidence type="ECO:0000313" key="2">
    <source>
        <dbReference type="Proteomes" id="UP000198510"/>
    </source>
</evidence>
<dbReference type="InterPro" id="IPR024078">
    <property type="entry name" value="LmbE-like_dom_sf"/>
</dbReference>
<dbReference type="PANTHER" id="PTHR12993:SF11">
    <property type="entry name" value="N-ACETYLGLUCOSAMINYL-PHOSPHATIDYLINOSITOL DE-N-ACETYLASE"/>
    <property type="match status" value="1"/>
</dbReference>
<dbReference type="SUPFAM" id="SSF102588">
    <property type="entry name" value="LmbE-like"/>
    <property type="match status" value="1"/>
</dbReference>
<dbReference type="InterPro" id="IPR003737">
    <property type="entry name" value="GlcNAc_PI_deacetylase-related"/>
</dbReference>
<dbReference type="AlphaFoldDB" id="A0A1G8X8Y4"/>
<name>A0A1G8X8Y4_9BACT</name>
<proteinExistence type="predicted"/>
<dbReference type="Gene3D" id="3.40.50.10320">
    <property type="entry name" value="LmbE-like"/>
    <property type="match status" value="1"/>
</dbReference>